<proteinExistence type="predicted"/>
<evidence type="ECO:0000256" key="5">
    <source>
        <dbReference type="SAM" id="SignalP"/>
    </source>
</evidence>
<keyword evidence="2" id="KW-0812">Transmembrane</keyword>
<comment type="caution">
    <text evidence="7">The sequence shown here is derived from an EMBL/GenBank/DDBJ whole genome shotgun (WGS) entry which is preliminary data.</text>
</comment>
<evidence type="ECO:0000259" key="6">
    <source>
        <dbReference type="Pfam" id="PF04357"/>
    </source>
</evidence>
<evidence type="ECO:0000256" key="1">
    <source>
        <dbReference type="ARBA" id="ARBA00004167"/>
    </source>
</evidence>
<accession>A0A2G5KB92</accession>
<dbReference type="InterPro" id="IPR007452">
    <property type="entry name" value="TamB_C"/>
</dbReference>
<dbReference type="Proteomes" id="UP000231516">
    <property type="component" value="Unassembled WGS sequence"/>
</dbReference>
<gene>
    <name evidence="7" type="ORF">BFP76_10335</name>
</gene>
<reference evidence="7 8" key="1">
    <citation type="submission" date="2016-08" db="EMBL/GenBank/DDBJ databases">
        <title>Draft genome of Amylibacter sp. strain 4G11.</title>
        <authorList>
            <person name="Wong S.-K."/>
            <person name="Hamasaki K."/>
            <person name="Yoshizawa S."/>
        </authorList>
    </citation>
    <scope>NUCLEOTIDE SEQUENCE [LARGE SCALE GENOMIC DNA]</scope>
    <source>
        <strain evidence="7 8">4G11</strain>
    </source>
</reference>
<dbReference type="RefSeq" id="WP_099591132.1">
    <property type="nucleotide sequence ID" value="NZ_MDGM01000001.1"/>
</dbReference>
<evidence type="ECO:0000313" key="8">
    <source>
        <dbReference type="Proteomes" id="UP000231516"/>
    </source>
</evidence>
<evidence type="ECO:0000256" key="4">
    <source>
        <dbReference type="ARBA" id="ARBA00023136"/>
    </source>
</evidence>
<dbReference type="PANTHER" id="PTHR36985">
    <property type="entry name" value="TRANSLOCATION AND ASSEMBLY MODULE SUBUNIT TAMB"/>
    <property type="match status" value="1"/>
</dbReference>
<dbReference type="PANTHER" id="PTHR36985:SF1">
    <property type="entry name" value="TRANSLOCATION AND ASSEMBLY MODULE SUBUNIT TAMB"/>
    <property type="match status" value="1"/>
</dbReference>
<organism evidence="7 8">
    <name type="scientific">Paramylibacter kogurei</name>
    <dbReference type="NCBI Taxonomy" id="1889778"/>
    <lineage>
        <taxon>Bacteria</taxon>
        <taxon>Pseudomonadati</taxon>
        <taxon>Pseudomonadota</taxon>
        <taxon>Alphaproteobacteria</taxon>
        <taxon>Rhodobacterales</taxon>
        <taxon>Paracoccaceae</taxon>
        <taxon>Paramylibacter</taxon>
    </lineage>
</organism>
<evidence type="ECO:0000256" key="3">
    <source>
        <dbReference type="ARBA" id="ARBA00022989"/>
    </source>
</evidence>
<name>A0A2G5KB92_9RHOB</name>
<feature type="chain" id="PRO_5013740970" description="Translocation and assembly module TamB C-terminal domain-containing protein" evidence="5">
    <location>
        <begin position="22"/>
        <end position="1081"/>
    </location>
</feature>
<keyword evidence="3" id="KW-1133">Transmembrane helix</keyword>
<feature type="signal peptide" evidence="5">
    <location>
        <begin position="1"/>
        <end position="21"/>
    </location>
</feature>
<dbReference type="AlphaFoldDB" id="A0A2G5KB92"/>
<evidence type="ECO:0000313" key="7">
    <source>
        <dbReference type="EMBL" id="PIB26791.1"/>
    </source>
</evidence>
<dbReference type="OrthoDB" id="7784409at2"/>
<protein>
    <recommendedName>
        <fullName evidence="6">Translocation and assembly module TamB C-terminal domain-containing protein</fullName>
    </recommendedName>
</protein>
<dbReference type="GO" id="GO:0097347">
    <property type="term" value="C:TAM protein secretion complex"/>
    <property type="evidence" value="ECO:0007669"/>
    <property type="project" value="TreeGrafter"/>
</dbReference>
<keyword evidence="5" id="KW-0732">Signal</keyword>
<evidence type="ECO:0000256" key="2">
    <source>
        <dbReference type="ARBA" id="ARBA00022692"/>
    </source>
</evidence>
<keyword evidence="8" id="KW-1185">Reference proteome</keyword>
<comment type="subcellular location">
    <subcellularLocation>
        <location evidence="1">Membrane</location>
        <topology evidence="1">Single-pass membrane protein</topology>
    </subcellularLocation>
</comment>
<dbReference type="GO" id="GO:0009306">
    <property type="term" value="P:protein secretion"/>
    <property type="evidence" value="ECO:0007669"/>
    <property type="project" value="InterPro"/>
</dbReference>
<feature type="domain" description="Translocation and assembly module TamB C-terminal" evidence="6">
    <location>
        <begin position="729"/>
        <end position="1081"/>
    </location>
</feature>
<sequence>MKIFHAFLILICALLTLPTHAQDDKKPYLEQLIEDTLASPNFNVSITGMQGTFSSDAKVERIEISDADGKWLDIEGATLSWTRSALLRGRVEVQTLAADKITVLRTPASEETTIESGSFRIPELPVSIEIENLSATELHLLEPVLGQPASLRADGKISLIDGDADVSFLAQHLDNSGKFELNTIYNGRSETISLDLDAQENANGLVAKLLNIPNAPALALTLNGEGPQDNFTTGLSLSTDGVERLNGQFVASPLRINGQEDGLSLSFDTVGNLAPLFQEDYRPFFGERATLKGLIERRADGSMSLPEFNLVTATLAAEGQLELAPDYTPSNIELRARLADAQSEPIVLPISGAQTIVQSGTVSITYSNEQPWSGEITVNGLSRDGLTIDLGKFQGGGKIAPAFLQKAPSDLLLSADIEASLDGVSHTDPNLARALGERVSGSANIIWNKDQPITFSNLSISNGNIRASVDGDIAGLETALLTQGDIVASVQDLSAFSGLIGQTVYGNTEITATGQTALLTGEFDLDLDITGNNLSLNNPSIDQFINGRNAFSMSAKRTESGIVFENLNILNPQLSGEASGQLSSSDLSAVLSARLNNAGIISETLTGPLTLSGTANQNGDDIVIDLQTSGIGGLSAAISGRVPKGSGPWDIRAVGNAPLALLDRNLAANSAKVRGNANFDLNINGQPSLDALSGQVTTTGASFVFPSQQITLNDIQSTTNISNGVAQTQLNANLGQGGSVATNGQITLNQSQGFPSNLVIDVNNVRHKDRNFYSTVLNGQLKLTGPALAGPLLSGQINLSDTEVNLKAQLTPTLSFLPDISHKNESAPSYNTRVRAGLVSTQSGDAQPLTPIKLDIVLNAPSRVFVRGRGLDAELGGRIRFMGTTQNVIPTGAFNLIRGRMDILGKRFNLSEASMTMIGSLDPRIRILAITTSSEFTTSVIVSGLVSDPQISLESTPELPEDEILSHMIFGKNLNEISPFQAIQLASGLRELSGKGGIAFASKLRSKLDLDDFNVVVDDDGDIGVRAGKYLSENVYTTVTIAERDKSTVSINLDVNKNVTLRGSVKETGASSVGVFFEKDY</sequence>
<keyword evidence="4" id="KW-0472">Membrane</keyword>
<dbReference type="GO" id="GO:0005886">
    <property type="term" value="C:plasma membrane"/>
    <property type="evidence" value="ECO:0007669"/>
    <property type="project" value="InterPro"/>
</dbReference>
<dbReference type="Pfam" id="PF04357">
    <property type="entry name" value="TamB"/>
    <property type="match status" value="1"/>
</dbReference>
<dbReference type="EMBL" id="MDGM01000001">
    <property type="protein sequence ID" value="PIB26791.1"/>
    <property type="molecule type" value="Genomic_DNA"/>
</dbReference>